<evidence type="ECO:0000259" key="14">
    <source>
        <dbReference type="PROSITE" id="PS52004"/>
    </source>
</evidence>
<feature type="compositionally biased region" description="Polar residues" evidence="13">
    <location>
        <begin position="919"/>
        <end position="931"/>
    </location>
</feature>
<dbReference type="CDD" id="cd00833">
    <property type="entry name" value="PKS"/>
    <property type="match status" value="1"/>
</dbReference>
<proteinExistence type="inferred from homology"/>
<reference evidence="16 17" key="1">
    <citation type="submission" date="2019-09" db="EMBL/GenBank/DDBJ databases">
        <title>Report of infection by Mycobacterium simiae a patient suffering from pulmonary tuberculosis.</title>
        <authorList>
            <person name="Mohanty P.S."/>
            <person name="Bansal A.K."/>
            <person name="Singh H."/>
            <person name="Sharma S."/>
            <person name="Patil S.A."/>
            <person name="Upadhaya P."/>
            <person name="Singh P.K."/>
            <person name="Kumar D."/>
            <person name="Kumar S."/>
            <person name="Singh R.K."/>
            <person name="Chaudhary B."/>
        </authorList>
    </citation>
    <scope>NUCLEOTIDE SEQUENCE [LARGE SCALE GENOMIC DNA]</scope>
    <source>
        <strain evidence="16 17">JAL-560-SIM</strain>
    </source>
</reference>
<dbReference type="SUPFAM" id="SSF54637">
    <property type="entry name" value="Thioesterase/thiol ester dehydrase-isomerase"/>
    <property type="match status" value="4"/>
</dbReference>
<feature type="region of interest" description="Disordered" evidence="13">
    <location>
        <begin position="919"/>
        <end position="989"/>
    </location>
</feature>
<accession>A0A5B1BS92</accession>
<dbReference type="PROSITE" id="PS52019">
    <property type="entry name" value="PKS_MFAS_DH"/>
    <property type="match status" value="1"/>
</dbReference>
<gene>
    <name evidence="16" type="ORF">F0Q45_07275</name>
</gene>
<keyword evidence="4" id="KW-0444">Lipid biosynthesis</keyword>
<name>A0A5B1BS92_MYCSI</name>
<protein>
    <submittedName>
        <fullName evidence="16">Uncharacterized protein</fullName>
    </submittedName>
</protein>
<evidence type="ECO:0000256" key="10">
    <source>
        <dbReference type="ARBA" id="ARBA00023268"/>
    </source>
</evidence>
<feature type="active site" description="Proton donor; for dehydratase activity" evidence="11">
    <location>
        <position position="1979"/>
    </location>
</feature>
<keyword evidence="5" id="KW-0597">Phosphoprotein</keyword>
<keyword evidence="3" id="KW-0596">Phosphopantetheine</keyword>
<feature type="region of interest" description="Disordered" evidence="13">
    <location>
        <begin position="876"/>
        <end position="896"/>
    </location>
</feature>
<evidence type="ECO:0000256" key="4">
    <source>
        <dbReference type="ARBA" id="ARBA00022516"/>
    </source>
</evidence>
<evidence type="ECO:0000256" key="12">
    <source>
        <dbReference type="RuleBase" id="RU003694"/>
    </source>
</evidence>
<dbReference type="InterPro" id="IPR042104">
    <property type="entry name" value="PKS_dehydratase_sf"/>
</dbReference>
<evidence type="ECO:0000256" key="13">
    <source>
        <dbReference type="SAM" id="MobiDB-lite"/>
    </source>
</evidence>
<dbReference type="Proteomes" id="UP000324701">
    <property type="component" value="Unassembled WGS sequence"/>
</dbReference>
<evidence type="ECO:0000313" key="16">
    <source>
        <dbReference type="EMBL" id="KAA1250901.1"/>
    </source>
</evidence>
<dbReference type="Gene3D" id="3.10.129.10">
    <property type="entry name" value="Hotdog Thioesterase"/>
    <property type="match status" value="4"/>
</dbReference>
<evidence type="ECO:0000256" key="9">
    <source>
        <dbReference type="ARBA" id="ARBA00023239"/>
    </source>
</evidence>
<dbReference type="Pfam" id="PF07977">
    <property type="entry name" value="FabA"/>
    <property type="match status" value="3"/>
</dbReference>
<keyword evidence="12" id="KW-0808">Transferase</keyword>
<evidence type="ECO:0000256" key="2">
    <source>
        <dbReference type="ARBA" id="ARBA00006714"/>
    </source>
</evidence>
<keyword evidence="7" id="KW-0443">Lipid metabolism</keyword>
<dbReference type="OrthoDB" id="9778690at2"/>
<organism evidence="16 17">
    <name type="scientific">Mycobacterium simiae</name>
    <name type="common">Mycobacterium habana</name>
    <dbReference type="NCBI Taxonomy" id="1784"/>
    <lineage>
        <taxon>Bacteria</taxon>
        <taxon>Bacillati</taxon>
        <taxon>Actinomycetota</taxon>
        <taxon>Actinomycetes</taxon>
        <taxon>Mycobacteriales</taxon>
        <taxon>Mycobacteriaceae</taxon>
        <taxon>Mycobacterium</taxon>
        <taxon>Mycobacterium simiae complex</taxon>
    </lineage>
</organism>
<evidence type="ECO:0000256" key="8">
    <source>
        <dbReference type="ARBA" id="ARBA00023160"/>
    </source>
</evidence>
<dbReference type="GO" id="GO:0019171">
    <property type="term" value="F:(3R)-hydroxyacyl-[acyl-carrier-protein] dehydratase activity"/>
    <property type="evidence" value="ECO:0007669"/>
    <property type="project" value="InterPro"/>
</dbReference>
<feature type="region of interest" description="C-terminal hotdog fold" evidence="11">
    <location>
        <begin position="1923"/>
        <end position="2080"/>
    </location>
</feature>
<feature type="domain" description="Ketosynthase family 3 (KS3)" evidence="14">
    <location>
        <begin position="25"/>
        <end position="451"/>
    </location>
</feature>
<dbReference type="PROSITE" id="PS52004">
    <property type="entry name" value="KS3_2"/>
    <property type="match status" value="1"/>
</dbReference>
<keyword evidence="9" id="KW-0456">Lyase</keyword>
<comment type="similarity">
    <text evidence="12">Belongs to the thiolase-like superfamily. Beta-ketoacyl-ACP synthases family.</text>
</comment>
<keyword evidence="10" id="KW-0511">Multifunctional enzyme</keyword>
<dbReference type="SMART" id="SM00825">
    <property type="entry name" value="PKS_KS"/>
    <property type="match status" value="1"/>
</dbReference>
<dbReference type="PANTHER" id="PTHR43775">
    <property type="entry name" value="FATTY ACID SYNTHASE"/>
    <property type="match status" value="1"/>
</dbReference>
<dbReference type="GO" id="GO:0004312">
    <property type="term" value="F:fatty acid synthase activity"/>
    <property type="evidence" value="ECO:0007669"/>
    <property type="project" value="TreeGrafter"/>
</dbReference>
<keyword evidence="8" id="KW-0275">Fatty acid biosynthesis</keyword>
<comment type="pathway">
    <text evidence="1">Lipid metabolism; fatty acid biosynthesis.</text>
</comment>
<feature type="region of interest" description="N-terminal hotdog fold" evidence="11">
    <location>
        <begin position="1785"/>
        <end position="1913"/>
    </location>
</feature>
<dbReference type="Pfam" id="PF00109">
    <property type="entry name" value="ketoacyl-synt"/>
    <property type="match status" value="2"/>
</dbReference>
<dbReference type="GO" id="GO:0005737">
    <property type="term" value="C:cytoplasm"/>
    <property type="evidence" value="ECO:0007669"/>
    <property type="project" value="InterPro"/>
</dbReference>
<dbReference type="Gene3D" id="3.40.47.10">
    <property type="match status" value="2"/>
</dbReference>
<comment type="caution">
    <text evidence="16">The sequence shown here is derived from an EMBL/GenBank/DDBJ whole genome shotgun (WGS) entry which is preliminary data.</text>
</comment>
<dbReference type="InterPro" id="IPR014031">
    <property type="entry name" value="Ketoacyl_synth_C"/>
</dbReference>
<evidence type="ECO:0000256" key="1">
    <source>
        <dbReference type="ARBA" id="ARBA00005194"/>
    </source>
</evidence>
<dbReference type="InterPro" id="IPR020841">
    <property type="entry name" value="PKS_Beta-ketoAc_synthase_dom"/>
</dbReference>
<keyword evidence="6" id="KW-0276">Fatty acid metabolism</keyword>
<feature type="compositionally biased region" description="Polar residues" evidence="13">
    <location>
        <begin position="877"/>
        <end position="893"/>
    </location>
</feature>
<dbReference type="InterPro" id="IPR014030">
    <property type="entry name" value="Ketoacyl_synth_N"/>
</dbReference>
<evidence type="ECO:0000256" key="3">
    <source>
        <dbReference type="ARBA" id="ARBA00022450"/>
    </source>
</evidence>
<dbReference type="PANTHER" id="PTHR43775:SF37">
    <property type="entry name" value="SI:DKEY-61P9.11"/>
    <property type="match status" value="1"/>
</dbReference>
<dbReference type="EMBL" id="VTZN01000029">
    <property type="protein sequence ID" value="KAA1250901.1"/>
    <property type="molecule type" value="Genomic_DNA"/>
</dbReference>
<evidence type="ECO:0000256" key="6">
    <source>
        <dbReference type="ARBA" id="ARBA00022832"/>
    </source>
</evidence>
<dbReference type="Pfam" id="PF02801">
    <property type="entry name" value="Ketoacyl-synt_C"/>
    <property type="match status" value="1"/>
</dbReference>
<feature type="domain" description="PKS/mFAS DH" evidence="15">
    <location>
        <begin position="1785"/>
        <end position="2080"/>
    </location>
</feature>
<dbReference type="InterPro" id="IPR050091">
    <property type="entry name" value="PKS_NRPS_Biosynth_Enz"/>
</dbReference>
<evidence type="ECO:0000256" key="11">
    <source>
        <dbReference type="PROSITE-ProRule" id="PRU01363"/>
    </source>
</evidence>
<feature type="active site" description="Proton acceptor; for dehydratase activity" evidence="11">
    <location>
        <position position="1817"/>
    </location>
</feature>
<dbReference type="CDD" id="cd01287">
    <property type="entry name" value="FabA"/>
    <property type="match status" value="1"/>
</dbReference>
<dbReference type="Gene3D" id="3.10.129.110">
    <property type="entry name" value="Polyketide synthase dehydratase"/>
    <property type="match status" value="1"/>
</dbReference>
<comment type="similarity">
    <text evidence="2">Belongs to the thioester dehydratase family. FabA subfamily.</text>
</comment>
<evidence type="ECO:0000259" key="15">
    <source>
        <dbReference type="PROSITE" id="PS52019"/>
    </source>
</evidence>
<evidence type="ECO:0000313" key="17">
    <source>
        <dbReference type="Proteomes" id="UP000324701"/>
    </source>
</evidence>
<evidence type="ECO:0000256" key="7">
    <source>
        <dbReference type="ARBA" id="ARBA00023098"/>
    </source>
</evidence>
<dbReference type="InterPro" id="IPR049900">
    <property type="entry name" value="PKS_mFAS_DH"/>
</dbReference>
<evidence type="ECO:0000256" key="5">
    <source>
        <dbReference type="ARBA" id="ARBA00022553"/>
    </source>
</evidence>
<dbReference type="SUPFAM" id="SSF53901">
    <property type="entry name" value="Thiolase-like"/>
    <property type="match status" value="2"/>
</dbReference>
<dbReference type="InterPro" id="IPR010083">
    <property type="entry name" value="FabA"/>
</dbReference>
<dbReference type="InterPro" id="IPR013114">
    <property type="entry name" value="FabA_FabZ"/>
</dbReference>
<feature type="compositionally biased region" description="Polar residues" evidence="13">
    <location>
        <begin position="939"/>
        <end position="948"/>
    </location>
</feature>
<dbReference type="InterPro" id="IPR029069">
    <property type="entry name" value="HotDog_dom_sf"/>
</dbReference>
<dbReference type="InterPro" id="IPR016039">
    <property type="entry name" value="Thiolase-like"/>
</dbReference>
<dbReference type="GO" id="GO:0006633">
    <property type="term" value="P:fatty acid biosynthetic process"/>
    <property type="evidence" value="ECO:0007669"/>
    <property type="project" value="UniProtKB-UniPathway"/>
</dbReference>
<dbReference type="UniPathway" id="UPA00094"/>
<keyword evidence="17" id="KW-1185">Reference proteome</keyword>
<sequence length="2499" mass="270639">MRRDVSVSHHCQRGGERQGMGEMKFEPIAIVGQGCVFPGGLNPDELWTTISEGRDVLGAPPEGYWGVDPANIMREHISGPCFDHTWSDLGGYVRGFDDVFDADGFMLAADSLRNLDPLCQWTMYAARQAIESAGWQVGTVPGRAGVVLGNLSYPTHTMAALAATVWRAEATAVDWRNRFNSGLPAHLVARALGLTAAAFSLDAACASSLYAIKVACDRLHDGRADIMLAGGANRADALFLHVGFSALQALSRAGKSRPFHRQADGLVPAEGAGFVALRRFDDALASGQQILGLIRAVGVANDGRSSSLLTPSPEGQERAMRSAYDMADLDPHDISMIECHATGTPLGDLTELKSMTRIFSKCEDLPIGSLKSNLGHSITASGMGGLIKVVAAIRAKLRPPTLHVEDPVPFIAKSPFRLLTTAESWTSSGPRRAAVNNFGFGGNNAHLIVEEWLQPAAPTVSAPRWRVNPHSADADIAIVGLSIIAGDGYETSEVAYHLAAGQKIVTRESDGVIRARMSTLSLDVTKVRFPPSDLKNALPQQIAVLCAALNIGEVIKGLPATTTSVFIGMGCDADVARWGVRWRLADTVDDPHRLAQAREGVVPGLVASAVVGSMPNIVANRLNGQFDLCGPSFTVSREQLSGTTALDLAARALRHGEIDAAVVGAVDLSCEPVHEAAARNLLTADEQIPGDAAVLMVLKRADDARRDNDTIYSLLPATRDPNGHCGTAPTAYSVTPLLGHAHAAAGLLQVAAGVLLGFLGTEPDGRPAACAQRAVVMTLHGMAGEHQQLTLLAPSRQRRDSTTQRRVLVRQLAAARGDTRNARLVNFAAHMPPVRLPADLDSARVPVGTDRRSLADQALPHPGNGLLLHNAGPMSVANGSSPVDHTADQSTATLLPRPPVIAKATDAYRLPALGETLSLPATLQPPSNGGQRSRELVASASNGRPSNNDPDEFDAPCLPITNRPPRQVDNGAHRAAQPEPPPDAVLPEPTVKRNPTGLALDKAGLRVHASGKISEIYGPAFAVQDGYARQTRMPEPPLLLADRLLGIDAEPGKPGTGTLWTETDVTADAWWLHQGRMPAGIMIESGQADLMLISWMGADFANRGERVYRLLGCELTFLGGLPEIGDTLRFDIHVDGHARQGDIRLFFFHYDCTTGDAVRLTVRNGQAGFFSDEELAASGGVVWTPEHETVTGRLDSPPCPTSRRSLSANDVKALAGGQIWSTLGEGFECAASHTRTPTIAGGNMLFIDEVTQIDFSGGPWGRGYLRGVQQVTPEAWFFDGHFKNDPCMPGTLMFEGALQAMAIYLTAAGMTLGCDGWRFEPVPFETYKLKCRGQVTPTSRTVVYEVLARELINGPEPTLFADVLCTVDGLAAFHCRRLGLKLSPGWPMDQGLPELDDYAEPKPVVVVDNFRLDYKSLLACAWGKPSHAFGALYQRFDTTRKVARLPSPPYHFMSRITEVVGEMGEMKPGASVVAEYDVPPDAWYFTTNGCPTMPNAVLMEVCLQPCGWLASFIGCSLSTDVDLFFRNLDGTGVQHQEVTPSTGALRTEVQLKNVNKVADTIIVSFAVQIYAGQVLCYRADTVFGYFPGQALEKQQGLRTSDEEREHFSEASAAADVDLTTRPHGYFGRGARLAEPMLLMIDRVTGRWHTAGRAGLGRWRAVKDVNPAEWFFKAHFFSDPVQPGSLGIESMVNLLQFAMLDLGLGQDAGPDAQFEPIACDQPMTWRYRGQVRPRNKLVTTQLEITKIERNDDQIMAIADAALWVDGLRIYSATDLGMRIKRTRRSQPVVAVESPAAARPVTAAETVIDPTHDTWITDHRPTYTAPALPLMSVVDLVAQAAHEAAQGAKVVEVRDLRLSRWIVVDAAVRLRTQVEPTGPDTYDTRLTVWREAANPKLSRWETIACGTVSTACHYPQGPPPWPAPSETFPLRNPYDCGDVFHGPAFQCLDDGARLSHDGATATLTVERCAVPRGLIHPGVLDGGLHIIPHTEMSVWAARAHPGTDDRPTDSTVGFPHHITWARFYRDAPHRGKVTVEARFAGYEDAQHEYPIVDLWYGVDGQLWAQIRIVEVLVPKSPLGKTDSRQRRAFLKERRAVPGLSLGERQAPGEITLTAQQVAQANWLPGTVQAVYSCNSTGGLLVAEVAAKEAVAHAAHGAIHPAQVQLLDDQVCCPALPLEQVLLRIDRSDPRTVHASAELYRDWQPVRSWWAKNIGREMGWLGDLLFSALLSRYVRHVIVEDPAATQQLREHSVLLLANHQVQIESILGSGIASWLTDTTVVTVSNAKHEDRWVGKLSRALGGGQDTGLRNILYFDQRKPHSFLSILDRAKQDIAERGSSMLVHAPGTRQTSSTQRVCAITSTLLDMALEMSLPIVPLHFAGGLPVQPLEHKLQVPYRHAAQDYIFGSPIMPGELAALPYAQRRTRVLNAINALAPITDEPHEPNLAVEARIRAAVTDLAPLDAMWAVIEDALDDLAVTWRDAAGYSDWLKMRGDSQPPPGSP</sequence>